<dbReference type="HOGENOM" id="CLU_800113_0_0_1"/>
<name>A0A0D3ACC7_BRAOL</name>
<evidence type="ECO:0000256" key="1">
    <source>
        <dbReference type="SAM" id="MobiDB-lite"/>
    </source>
</evidence>
<protein>
    <recommendedName>
        <fullName evidence="4">DUF223 domain-containing protein</fullName>
    </recommendedName>
</protein>
<evidence type="ECO:0008006" key="4">
    <source>
        <dbReference type="Google" id="ProtNLM"/>
    </source>
</evidence>
<organism evidence="2 3">
    <name type="scientific">Brassica oleracea var. oleracea</name>
    <dbReference type="NCBI Taxonomy" id="109376"/>
    <lineage>
        <taxon>Eukaryota</taxon>
        <taxon>Viridiplantae</taxon>
        <taxon>Streptophyta</taxon>
        <taxon>Embryophyta</taxon>
        <taxon>Tracheophyta</taxon>
        <taxon>Spermatophyta</taxon>
        <taxon>Magnoliopsida</taxon>
        <taxon>eudicotyledons</taxon>
        <taxon>Gunneridae</taxon>
        <taxon>Pentapetalae</taxon>
        <taxon>rosids</taxon>
        <taxon>malvids</taxon>
        <taxon>Brassicales</taxon>
        <taxon>Brassicaceae</taxon>
        <taxon>Brassiceae</taxon>
        <taxon>Brassica</taxon>
    </lineage>
</organism>
<dbReference type="EnsemblPlants" id="Bo1g114810.1">
    <property type="protein sequence ID" value="Bo1g114810.1"/>
    <property type="gene ID" value="Bo1g114810"/>
</dbReference>
<dbReference type="AlphaFoldDB" id="A0A0D3ACC7"/>
<proteinExistence type="predicted"/>
<evidence type="ECO:0000313" key="2">
    <source>
        <dbReference type="EnsemblPlants" id="Bo1g114810.1"/>
    </source>
</evidence>
<reference evidence="2 3" key="1">
    <citation type="journal article" date="2014" name="Genome Biol.">
        <title>Transcriptome and methylome profiling reveals relics of genome dominance in the mesopolyploid Brassica oleracea.</title>
        <authorList>
            <person name="Parkin I.A."/>
            <person name="Koh C."/>
            <person name="Tang H."/>
            <person name="Robinson S.J."/>
            <person name="Kagale S."/>
            <person name="Clarke W.E."/>
            <person name="Town C.D."/>
            <person name="Nixon J."/>
            <person name="Krishnakumar V."/>
            <person name="Bidwell S.L."/>
            <person name="Denoeud F."/>
            <person name="Belcram H."/>
            <person name="Links M.G."/>
            <person name="Just J."/>
            <person name="Clarke C."/>
            <person name="Bender T."/>
            <person name="Huebert T."/>
            <person name="Mason A.S."/>
            <person name="Pires J.C."/>
            <person name="Barker G."/>
            <person name="Moore J."/>
            <person name="Walley P.G."/>
            <person name="Manoli S."/>
            <person name="Batley J."/>
            <person name="Edwards D."/>
            <person name="Nelson M.N."/>
            <person name="Wang X."/>
            <person name="Paterson A.H."/>
            <person name="King G."/>
            <person name="Bancroft I."/>
            <person name="Chalhoub B."/>
            <person name="Sharpe A.G."/>
        </authorList>
    </citation>
    <scope>NUCLEOTIDE SEQUENCE</scope>
    <source>
        <strain evidence="2 3">cv. TO1000</strain>
    </source>
</reference>
<evidence type="ECO:0000313" key="3">
    <source>
        <dbReference type="Proteomes" id="UP000032141"/>
    </source>
</evidence>
<feature type="compositionally biased region" description="Polar residues" evidence="1">
    <location>
        <begin position="181"/>
        <end position="192"/>
    </location>
</feature>
<sequence length="347" mass="38123">MANSFTLLADIKAGRCSIIAEVRLLRFWESPNVKRGSKLMGVDMLLIDKQSTLMEGSVSVNLLSIFIERFSEGSVYTMCEFEETIDDIDYKRKVQVQDLGADVKFRDDEIKEPGFIGKKREVGYIPRRSNKHGVQLNRVVTIVLMVLYTWRESSSIKGISDGDNKTDVELPDGVSGEVRESTNANHQPSSSVVPGGGRLASTKPVDGLNENGEKARMAQLHAVRCSSTVEVSSDSGKRLTRWGLCICLLSLFDSQAVMFHNKLDGFGGDPRVVVGTNINPKIVEASYSAAEPEVDPTPYSTSQGANQDIRALKMSYLTNQEAVRCSSTVEVSSDSGKRLTRWGVDGN</sequence>
<accession>A0A0D3ACC7</accession>
<reference evidence="2" key="2">
    <citation type="submission" date="2015-03" db="UniProtKB">
        <authorList>
            <consortium name="EnsemblPlants"/>
        </authorList>
    </citation>
    <scope>IDENTIFICATION</scope>
</reference>
<dbReference type="Gramene" id="Bo1g114810.1">
    <property type="protein sequence ID" value="Bo1g114810.1"/>
    <property type="gene ID" value="Bo1g114810"/>
</dbReference>
<keyword evidence="3" id="KW-1185">Reference proteome</keyword>
<dbReference type="Proteomes" id="UP000032141">
    <property type="component" value="Chromosome C1"/>
</dbReference>
<feature type="region of interest" description="Disordered" evidence="1">
    <location>
        <begin position="161"/>
        <end position="209"/>
    </location>
</feature>